<dbReference type="EMBL" id="MHLU01000104">
    <property type="protein sequence ID" value="OGZ18202.1"/>
    <property type="molecule type" value="Genomic_DNA"/>
</dbReference>
<dbReference type="Proteomes" id="UP000178106">
    <property type="component" value="Unassembled WGS sequence"/>
</dbReference>
<feature type="transmembrane region" description="Helical" evidence="1">
    <location>
        <begin position="186"/>
        <end position="206"/>
    </location>
</feature>
<feature type="transmembrane region" description="Helical" evidence="1">
    <location>
        <begin position="113"/>
        <end position="134"/>
    </location>
</feature>
<dbReference type="AlphaFoldDB" id="A0A1G2DXT0"/>
<gene>
    <name evidence="3" type="ORF">A2494_01110</name>
</gene>
<dbReference type="Pfam" id="PF18920">
    <property type="entry name" value="DUF5671"/>
    <property type="match status" value="1"/>
</dbReference>
<accession>A0A1G2DXT0</accession>
<reference evidence="3 4" key="1">
    <citation type="journal article" date="2016" name="Nat. Commun.">
        <title>Thousands of microbial genomes shed light on interconnected biogeochemical processes in an aquifer system.</title>
        <authorList>
            <person name="Anantharaman K."/>
            <person name="Brown C.T."/>
            <person name="Hug L.A."/>
            <person name="Sharon I."/>
            <person name="Castelle C.J."/>
            <person name="Probst A.J."/>
            <person name="Thomas B.C."/>
            <person name="Singh A."/>
            <person name="Wilkins M.J."/>
            <person name="Karaoz U."/>
            <person name="Brodie E.L."/>
            <person name="Williams K.H."/>
            <person name="Hubbard S.S."/>
            <person name="Banfield J.F."/>
        </authorList>
    </citation>
    <scope>NUCLEOTIDE SEQUENCE [LARGE SCALE GENOMIC DNA]</scope>
</reference>
<proteinExistence type="predicted"/>
<evidence type="ECO:0000313" key="3">
    <source>
        <dbReference type="EMBL" id="OGZ18202.1"/>
    </source>
</evidence>
<name>A0A1G2DXT0_9BACT</name>
<keyword evidence="1" id="KW-0812">Transmembrane</keyword>
<feature type="transmembrane region" description="Helical" evidence="1">
    <location>
        <begin position="226"/>
        <end position="244"/>
    </location>
</feature>
<evidence type="ECO:0000259" key="2">
    <source>
        <dbReference type="Pfam" id="PF18920"/>
    </source>
</evidence>
<evidence type="ECO:0000313" key="4">
    <source>
        <dbReference type="Proteomes" id="UP000178106"/>
    </source>
</evidence>
<keyword evidence="1" id="KW-1133">Transmembrane helix</keyword>
<feature type="domain" description="DUF5671" evidence="2">
    <location>
        <begin position="69"/>
        <end position="203"/>
    </location>
</feature>
<dbReference type="InterPro" id="IPR043728">
    <property type="entry name" value="DUF5671"/>
</dbReference>
<organism evidence="3 4">
    <name type="scientific">Candidatus Lloydbacteria bacterium RIFOXYC12_FULL_46_25</name>
    <dbReference type="NCBI Taxonomy" id="1798670"/>
    <lineage>
        <taxon>Bacteria</taxon>
        <taxon>Candidatus Lloydiibacteriota</taxon>
    </lineage>
</organism>
<sequence length="380" mass="42113">MNTSNLATYVATQLRAGKSAEEIKQNLLLVGWSEEDAGSALVAGLVESGIPAPDRVLSGKGRLASTVEVILSLFSFILLGITVSALAVLYYQVINHYFPDPLTMGYGYASSSASAINYAIAALVIAFPIYAITMRLWFRRYREDEAKIESKLTKWLTYLVLLIAAVTIVGDLVTAVFYFLQGELTARFSLKAFTILVVSGIVFGFYYLERRKVQYKNDVSRSTFQIFGWVVLVLILIAIILGFTTTGAPSTQRMHGLDNTRAENLSTLAGCISNYAANHKALPISLDELERSTDYAYCANLKDPETGESYDYRIITPEEQKKVNEGTFELCADFALETTEKTMARDPYSYGMNKWALHPAGKSCDIETVTLDRNTLKGIY</sequence>
<comment type="caution">
    <text evidence="3">The sequence shown here is derived from an EMBL/GenBank/DDBJ whole genome shotgun (WGS) entry which is preliminary data.</text>
</comment>
<keyword evidence="1" id="KW-0472">Membrane</keyword>
<feature type="transmembrane region" description="Helical" evidence="1">
    <location>
        <begin position="155"/>
        <end position="180"/>
    </location>
</feature>
<feature type="transmembrane region" description="Helical" evidence="1">
    <location>
        <begin position="69"/>
        <end position="93"/>
    </location>
</feature>
<protein>
    <recommendedName>
        <fullName evidence="2">DUF5671 domain-containing protein</fullName>
    </recommendedName>
</protein>
<evidence type="ECO:0000256" key="1">
    <source>
        <dbReference type="SAM" id="Phobius"/>
    </source>
</evidence>